<keyword evidence="3" id="KW-1185">Reference proteome</keyword>
<reference evidence="2 3" key="1">
    <citation type="submission" date="2016-10" db="EMBL/GenBank/DDBJ databases">
        <authorList>
            <person name="de Groot N.N."/>
        </authorList>
    </citation>
    <scope>NUCLEOTIDE SEQUENCE [LARGE SCALE GENOMIC DNA]</scope>
    <source>
        <strain evidence="2 3">47C3B</strain>
    </source>
</reference>
<dbReference type="STRING" id="1391627.SAMN05216464_105138"/>
<organism evidence="2 3">
    <name type="scientific">Mucilaginibacter pineti</name>
    <dbReference type="NCBI Taxonomy" id="1391627"/>
    <lineage>
        <taxon>Bacteria</taxon>
        <taxon>Pseudomonadati</taxon>
        <taxon>Bacteroidota</taxon>
        <taxon>Sphingobacteriia</taxon>
        <taxon>Sphingobacteriales</taxon>
        <taxon>Sphingobacteriaceae</taxon>
        <taxon>Mucilaginibacter</taxon>
    </lineage>
</organism>
<evidence type="ECO:0000313" key="3">
    <source>
        <dbReference type="Proteomes" id="UP000199072"/>
    </source>
</evidence>
<accession>A0A1G7BU70</accession>
<gene>
    <name evidence="2" type="ORF">SAMN05216464_105138</name>
</gene>
<dbReference type="EMBL" id="FNAI01000005">
    <property type="protein sequence ID" value="SDE29735.1"/>
    <property type="molecule type" value="Genomic_DNA"/>
</dbReference>
<evidence type="ECO:0000259" key="1">
    <source>
        <dbReference type="Pfam" id="PF06283"/>
    </source>
</evidence>
<protein>
    <recommendedName>
        <fullName evidence="1">ThuA-like domain-containing protein</fullName>
    </recommendedName>
</protein>
<dbReference type="InterPro" id="IPR029010">
    <property type="entry name" value="ThuA-like"/>
</dbReference>
<dbReference type="InterPro" id="IPR029062">
    <property type="entry name" value="Class_I_gatase-like"/>
</dbReference>
<dbReference type="Gene3D" id="3.40.50.880">
    <property type="match status" value="1"/>
</dbReference>
<sequence>MLALYENGGHHIEFSKRAKIWLDKLALKKGFTIDYIQNTDKIDSSFLSHYQLFLQLDYVPYGWTSRAMKAFEKYIDEGRGGWIGFHHATLLGEFDGFHEWQWFSGFMGGITYKDYIASFAKGQVNIEDKQHPVMKGVPASFTIQQEEWYTYDKSPRANVRVIASVDESTYNPQGNIKMGDHPVIWTNEHVKARNIYIFMGHSPNLFNNNAWARIFSNAIFWAAGK</sequence>
<dbReference type="OrthoDB" id="1117240at2"/>
<feature type="domain" description="ThuA-like" evidence="1">
    <location>
        <begin position="13"/>
        <end position="222"/>
    </location>
</feature>
<evidence type="ECO:0000313" key="2">
    <source>
        <dbReference type="EMBL" id="SDE29735.1"/>
    </source>
</evidence>
<dbReference type="PANTHER" id="PTHR40469">
    <property type="entry name" value="SECRETED GLYCOSYL HYDROLASE"/>
    <property type="match status" value="1"/>
</dbReference>
<dbReference type="AlphaFoldDB" id="A0A1G7BU70"/>
<proteinExistence type="predicted"/>
<dbReference type="SUPFAM" id="SSF52317">
    <property type="entry name" value="Class I glutamine amidotransferase-like"/>
    <property type="match status" value="1"/>
</dbReference>
<dbReference type="Proteomes" id="UP000199072">
    <property type="component" value="Unassembled WGS sequence"/>
</dbReference>
<dbReference type="Pfam" id="PF06283">
    <property type="entry name" value="ThuA"/>
    <property type="match status" value="1"/>
</dbReference>
<name>A0A1G7BU70_9SPHI</name>
<dbReference type="PANTHER" id="PTHR40469:SF2">
    <property type="entry name" value="GALACTOSE-BINDING DOMAIN-LIKE SUPERFAMILY PROTEIN"/>
    <property type="match status" value="1"/>
</dbReference>